<protein>
    <submittedName>
        <fullName evidence="2">(diamondback moth) hypothetical protein</fullName>
    </submittedName>
</protein>
<dbReference type="Proteomes" id="UP000653454">
    <property type="component" value="Unassembled WGS sequence"/>
</dbReference>
<feature type="region of interest" description="Disordered" evidence="1">
    <location>
        <begin position="1"/>
        <end position="31"/>
    </location>
</feature>
<feature type="compositionally biased region" description="Basic and acidic residues" evidence="1">
    <location>
        <begin position="13"/>
        <end position="24"/>
    </location>
</feature>
<evidence type="ECO:0000313" key="3">
    <source>
        <dbReference type="Proteomes" id="UP000653454"/>
    </source>
</evidence>
<feature type="compositionally biased region" description="Basic and acidic residues" evidence="1">
    <location>
        <begin position="415"/>
        <end position="429"/>
    </location>
</feature>
<name>A0A8S4GE59_PLUXY</name>
<dbReference type="EMBL" id="CAJHNJ030000501">
    <property type="protein sequence ID" value="CAG9138144.1"/>
    <property type="molecule type" value="Genomic_DNA"/>
</dbReference>
<feature type="compositionally biased region" description="Polar residues" evidence="1">
    <location>
        <begin position="430"/>
        <end position="458"/>
    </location>
</feature>
<dbReference type="Pfam" id="PF15335">
    <property type="entry name" value="CAAP1"/>
    <property type="match status" value="1"/>
</dbReference>
<feature type="compositionally biased region" description="Basic residues" evidence="1">
    <location>
        <begin position="1"/>
        <end position="12"/>
    </location>
</feature>
<dbReference type="InterPro" id="IPR038991">
    <property type="entry name" value="CAAP1"/>
</dbReference>
<gene>
    <name evidence="2" type="ORF">PLXY2_LOCUS16398</name>
</gene>
<feature type="region of interest" description="Disordered" evidence="1">
    <location>
        <begin position="194"/>
        <end position="530"/>
    </location>
</feature>
<reference evidence="2" key="1">
    <citation type="submission" date="2020-11" db="EMBL/GenBank/DDBJ databases">
        <authorList>
            <person name="Whiteford S."/>
        </authorList>
    </citation>
    <scope>NUCLEOTIDE SEQUENCE</scope>
</reference>
<feature type="compositionally biased region" description="Basic residues" evidence="1">
    <location>
        <begin position="342"/>
        <end position="360"/>
    </location>
</feature>
<evidence type="ECO:0000256" key="1">
    <source>
        <dbReference type="SAM" id="MobiDB-lite"/>
    </source>
</evidence>
<organism evidence="2 3">
    <name type="scientific">Plutella xylostella</name>
    <name type="common">Diamondback moth</name>
    <name type="synonym">Plutella maculipennis</name>
    <dbReference type="NCBI Taxonomy" id="51655"/>
    <lineage>
        <taxon>Eukaryota</taxon>
        <taxon>Metazoa</taxon>
        <taxon>Ecdysozoa</taxon>
        <taxon>Arthropoda</taxon>
        <taxon>Hexapoda</taxon>
        <taxon>Insecta</taxon>
        <taxon>Pterygota</taxon>
        <taxon>Neoptera</taxon>
        <taxon>Endopterygota</taxon>
        <taxon>Lepidoptera</taxon>
        <taxon>Glossata</taxon>
        <taxon>Ditrysia</taxon>
        <taxon>Yponomeutoidea</taxon>
        <taxon>Plutellidae</taxon>
        <taxon>Plutella</taxon>
    </lineage>
</organism>
<feature type="compositionally biased region" description="Basic residues" evidence="1">
    <location>
        <begin position="133"/>
        <end position="146"/>
    </location>
</feature>
<comment type="caution">
    <text evidence="2">The sequence shown here is derived from an EMBL/GenBank/DDBJ whole genome shotgun (WGS) entry which is preliminary data.</text>
</comment>
<dbReference type="AlphaFoldDB" id="A0A8S4GE59"/>
<accession>A0A8S4GE59</accession>
<feature type="compositionally biased region" description="Basic and acidic residues" evidence="1">
    <location>
        <begin position="242"/>
        <end position="254"/>
    </location>
</feature>
<feature type="compositionally biased region" description="Basic and acidic residues" evidence="1">
    <location>
        <begin position="317"/>
        <end position="327"/>
    </location>
</feature>
<sequence length="530" mass="58430">MKKSKKHKKKHTKTDLPESSRRPEPNSNDLTTLVHDRVELLHQAFSALKSREILEMAPRSIRNLSLEHMQELCLEELLGVSSKRLCATLNGEPPPSDTESSDDSGSLKFDAVSLENISSDEAGLSADSSGEKQKKHKHCKRRQGKQKSKEKGKSKDKDKSEDHSKAERSGLTVLELLELQARARAIRAQLEAEKLMKGNTDASSTKEPTAVADDGDEDDVLIKEEPPEVVELSSDEEASEAVEAKQEPKDKVPDQEASTTSQHTITKRNDLTIIVPKTQTTKKIKLNRQRSKATHAQGDCAVASEASTISTPVLEPKSGHNDNHHSPDTTITKELPTEDTKKSKKKRKNKKKKSKANKSSKHIDSNTEASDHDEISFQLSDSEKRDLLDEFERKSSESSEGSSSDSGESGSNAENNKEDSLDEVPDKTENTTQATDLMVGISSNEAVATEDNSSADSTDPTKNHSSDTVCDTTVVKDKENSEIEQVHDSHEKEDFVTLNDEKITKETDDTENPEEPQVSTSVNDKSDGDI</sequence>
<dbReference type="GO" id="GO:0042981">
    <property type="term" value="P:regulation of apoptotic process"/>
    <property type="evidence" value="ECO:0007669"/>
    <property type="project" value="InterPro"/>
</dbReference>
<feature type="compositionally biased region" description="Basic and acidic residues" evidence="1">
    <location>
        <begin position="474"/>
        <end position="507"/>
    </location>
</feature>
<proteinExistence type="predicted"/>
<feature type="compositionally biased region" description="Basic residues" evidence="1">
    <location>
        <begin position="280"/>
        <end position="293"/>
    </location>
</feature>
<feature type="compositionally biased region" description="Basic and acidic residues" evidence="1">
    <location>
        <begin position="361"/>
        <end position="397"/>
    </location>
</feature>
<feature type="compositionally biased region" description="Basic and acidic residues" evidence="1">
    <location>
        <begin position="147"/>
        <end position="168"/>
    </location>
</feature>
<evidence type="ECO:0000313" key="2">
    <source>
        <dbReference type="EMBL" id="CAG9138144.1"/>
    </source>
</evidence>
<keyword evidence="3" id="KW-1185">Reference proteome</keyword>
<feature type="region of interest" description="Disordered" evidence="1">
    <location>
        <begin position="118"/>
        <end position="174"/>
    </location>
</feature>
<feature type="compositionally biased region" description="Low complexity" evidence="1">
    <location>
        <begin position="398"/>
        <end position="411"/>
    </location>
</feature>